<dbReference type="GO" id="GO:0016887">
    <property type="term" value="F:ATP hydrolysis activity"/>
    <property type="evidence" value="ECO:0007669"/>
    <property type="project" value="InterPro"/>
</dbReference>
<accession>A0A521G1L1</accession>
<dbReference type="InterPro" id="IPR027417">
    <property type="entry name" value="P-loop_NTPase"/>
</dbReference>
<protein>
    <submittedName>
        <fullName evidence="2">ATPase</fullName>
    </submittedName>
</protein>
<reference evidence="2" key="1">
    <citation type="submission" date="2017-07" db="EMBL/GenBank/DDBJ databases">
        <title>The cable genome - Insights into the physiology and evolution of filamentous bacteria capable of sulfide oxidation via long distance electron transfer.</title>
        <authorList>
            <person name="Thorup C."/>
            <person name="Bjerg J.T."/>
            <person name="Schreiber L."/>
            <person name="Nielsen L.P."/>
            <person name="Kjeldsen K.U."/>
            <person name="Boesen T."/>
            <person name="Boggild A."/>
            <person name="Meysman F."/>
            <person name="Geelhoed J."/>
            <person name="Schramm A."/>
        </authorList>
    </citation>
    <scope>NUCLEOTIDE SEQUENCE [LARGE SCALE GENOMIC DNA]</scope>
    <source>
        <strain evidence="2">GS</strain>
    </source>
</reference>
<dbReference type="PANTHER" id="PTHR43581">
    <property type="entry name" value="ATP/GTP PHOSPHATASE"/>
    <property type="match status" value="1"/>
</dbReference>
<dbReference type="PANTHER" id="PTHR43581:SF4">
    <property type="entry name" value="ATP_GTP PHOSPHATASE"/>
    <property type="match status" value="1"/>
</dbReference>
<evidence type="ECO:0000259" key="1">
    <source>
        <dbReference type="Pfam" id="PF13304"/>
    </source>
</evidence>
<dbReference type="SUPFAM" id="SSF52540">
    <property type="entry name" value="P-loop containing nucleoside triphosphate hydrolases"/>
    <property type="match status" value="1"/>
</dbReference>
<dbReference type="Gene3D" id="3.40.50.300">
    <property type="entry name" value="P-loop containing nucleotide triphosphate hydrolases"/>
    <property type="match status" value="1"/>
</dbReference>
<dbReference type="Pfam" id="PF13304">
    <property type="entry name" value="AAA_21"/>
    <property type="match status" value="1"/>
</dbReference>
<dbReference type="AlphaFoldDB" id="A0A521G1L1"/>
<keyword evidence="3" id="KW-1185">Reference proteome</keyword>
<comment type="caution">
    <text evidence="2">The sequence shown here is derived from an EMBL/GenBank/DDBJ whole genome shotgun (WGS) entry which is preliminary data.</text>
</comment>
<dbReference type="InterPro" id="IPR051396">
    <property type="entry name" value="Bact_Antivir_Def_Nuclease"/>
</dbReference>
<name>A0A521G1L1_9BACT</name>
<dbReference type="Proteomes" id="UP000316238">
    <property type="component" value="Unassembled WGS sequence"/>
</dbReference>
<organism evidence="2 3">
    <name type="scientific">Candidatus Electronema aureum</name>
    <dbReference type="NCBI Taxonomy" id="2005002"/>
    <lineage>
        <taxon>Bacteria</taxon>
        <taxon>Pseudomonadati</taxon>
        <taxon>Thermodesulfobacteriota</taxon>
        <taxon>Desulfobulbia</taxon>
        <taxon>Desulfobulbales</taxon>
        <taxon>Desulfobulbaceae</taxon>
        <taxon>Candidatus Electronema</taxon>
    </lineage>
</organism>
<gene>
    <name evidence="2" type="ORF">CDV28_11549</name>
</gene>
<evidence type="ECO:0000313" key="3">
    <source>
        <dbReference type="Proteomes" id="UP000316238"/>
    </source>
</evidence>
<sequence>MKHSGTIFTVRTKAFRSFRDETAFEIRPLTLLYGFNQAGKSTLLRLLPLLAESIQPHAGPLALSCPAVGGASLKEMGWLGKNPNMSPKITIEASCLPSSPNLTIQFTNDNGLLVNRLKIVSHEKEVFSVDYQKMASRNGKETRAIYTGTCNGIAWTGELRFNTMLPSGLPENAEKIVKEIHCAIKSLERLQWLQANRITAQPHNDRNSLCCHSDGTDLPDLLNNQEGQEQLKKISGWLQGQDGLGNEISIRPNFAGHLEFIHGAQGREQLPLFLAGEGIRSLLPIIACACWAENKNESAPSMLAVEEIEAHLHPTVQVALFDRLIETVRTGIPIALETHSVYLLRAMQLAVLEGRLLPEDISLYWIEQAKDSAATASRIEIRPDATLVGWRPDIFEKEQELAHRILDLRWTGRK</sequence>
<evidence type="ECO:0000313" key="2">
    <source>
        <dbReference type="EMBL" id="TAA74914.1"/>
    </source>
</evidence>
<feature type="domain" description="ATPase AAA-type core" evidence="1">
    <location>
        <begin position="29"/>
        <end position="344"/>
    </location>
</feature>
<dbReference type="EMBL" id="NQJD01000015">
    <property type="protein sequence ID" value="TAA74914.1"/>
    <property type="molecule type" value="Genomic_DNA"/>
</dbReference>
<dbReference type="GO" id="GO:0005524">
    <property type="term" value="F:ATP binding"/>
    <property type="evidence" value="ECO:0007669"/>
    <property type="project" value="InterPro"/>
</dbReference>
<proteinExistence type="predicted"/>
<dbReference type="InterPro" id="IPR003959">
    <property type="entry name" value="ATPase_AAA_core"/>
</dbReference>